<dbReference type="InterPro" id="IPR012318">
    <property type="entry name" value="HTH_CRP"/>
</dbReference>
<sequence length="258" mass="27713">MTIFTDALVPHEVFTRRLADLCLLSPAALAAARTLISRTRDVRPRGEIISVNGAVPGARVLLSGFACRYRDDVEGRRQITGFVLPGELCDFGFLSATPAVQAVTATAPCTLGEIASADLAGVTEQYPDVMVALLRAAAVDQNVSRELVASLGSRSAVQRIGHLLCELHFRLGVVGGLRAENEFELPLTQSELGEALGLSTVHVNRTLQVLRRERLVETRGRLVLLPDPEALAKFCGFDPAYLRPASRAGATEQRSAQG</sequence>
<keyword evidence="3" id="KW-0804">Transcription</keyword>
<accession>A0ABW5QMH7</accession>
<dbReference type="SUPFAM" id="SSF51206">
    <property type="entry name" value="cAMP-binding domain-like"/>
    <property type="match status" value="1"/>
</dbReference>
<proteinExistence type="predicted"/>
<dbReference type="RefSeq" id="WP_386834293.1">
    <property type="nucleotide sequence ID" value="NZ_JBHUNP010000001.1"/>
</dbReference>
<comment type="caution">
    <text evidence="5">The sequence shown here is derived from an EMBL/GenBank/DDBJ whole genome shotgun (WGS) entry which is preliminary data.</text>
</comment>
<dbReference type="Gene3D" id="2.60.120.10">
    <property type="entry name" value="Jelly Rolls"/>
    <property type="match status" value="1"/>
</dbReference>
<dbReference type="CDD" id="cd00038">
    <property type="entry name" value="CAP_ED"/>
    <property type="match status" value="1"/>
</dbReference>
<dbReference type="SMART" id="SM00419">
    <property type="entry name" value="HTH_CRP"/>
    <property type="match status" value="1"/>
</dbReference>
<evidence type="ECO:0000256" key="2">
    <source>
        <dbReference type="ARBA" id="ARBA00023125"/>
    </source>
</evidence>
<evidence type="ECO:0000256" key="1">
    <source>
        <dbReference type="ARBA" id="ARBA00023015"/>
    </source>
</evidence>
<feature type="domain" description="HTH crp-type" evidence="4">
    <location>
        <begin position="154"/>
        <end position="229"/>
    </location>
</feature>
<dbReference type="InterPro" id="IPR014710">
    <property type="entry name" value="RmlC-like_jellyroll"/>
</dbReference>
<dbReference type="InterPro" id="IPR036388">
    <property type="entry name" value="WH-like_DNA-bd_sf"/>
</dbReference>
<dbReference type="Pfam" id="PF00027">
    <property type="entry name" value="cNMP_binding"/>
    <property type="match status" value="1"/>
</dbReference>
<dbReference type="PROSITE" id="PS51063">
    <property type="entry name" value="HTH_CRP_2"/>
    <property type="match status" value="1"/>
</dbReference>
<gene>
    <name evidence="5" type="ORF">ACFSX5_14155</name>
</gene>
<organism evidence="5 6">
    <name type="scientific">Devosia albogilva</name>
    <dbReference type="NCBI Taxonomy" id="429726"/>
    <lineage>
        <taxon>Bacteria</taxon>
        <taxon>Pseudomonadati</taxon>
        <taxon>Pseudomonadota</taxon>
        <taxon>Alphaproteobacteria</taxon>
        <taxon>Hyphomicrobiales</taxon>
        <taxon>Devosiaceae</taxon>
        <taxon>Devosia</taxon>
    </lineage>
</organism>
<evidence type="ECO:0000256" key="3">
    <source>
        <dbReference type="ARBA" id="ARBA00023163"/>
    </source>
</evidence>
<protein>
    <submittedName>
        <fullName evidence="5">Crp/Fnr family transcriptional regulator</fullName>
    </submittedName>
</protein>
<keyword evidence="2" id="KW-0238">DNA-binding</keyword>
<keyword evidence="6" id="KW-1185">Reference proteome</keyword>
<dbReference type="Gene3D" id="1.10.10.10">
    <property type="entry name" value="Winged helix-like DNA-binding domain superfamily/Winged helix DNA-binding domain"/>
    <property type="match status" value="1"/>
</dbReference>
<evidence type="ECO:0000313" key="6">
    <source>
        <dbReference type="Proteomes" id="UP001597521"/>
    </source>
</evidence>
<dbReference type="EMBL" id="JBHUNP010000001">
    <property type="protein sequence ID" value="MFD2648928.1"/>
    <property type="molecule type" value="Genomic_DNA"/>
</dbReference>
<name>A0ABW5QMH7_9HYPH</name>
<dbReference type="InterPro" id="IPR018490">
    <property type="entry name" value="cNMP-bd_dom_sf"/>
</dbReference>
<dbReference type="Pfam" id="PF13545">
    <property type="entry name" value="HTH_Crp_2"/>
    <property type="match status" value="1"/>
</dbReference>
<dbReference type="InterPro" id="IPR036390">
    <property type="entry name" value="WH_DNA-bd_sf"/>
</dbReference>
<keyword evidence="1" id="KW-0805">Transcription regulation</keyword>
<evidence type="ECO:0000259" key="4">
    <source>
        <dbReference type="PROSITE" id="PS51063"/>
    </source>
</evidence>
<reference evidence="6" key="1">
    <citation type="journal article" date="2019" name="Int. J. Syst. Evol. Microbiol.">
        <title>The Global Catalogue of Microorganisms (GCM) 10K type strain sequencing project: providing services to taxonomists for standard genome sequencing and annotation.</title>
        <authorList>
            <consortium name="The Broad Institute Genomics Platform"/>
            <consortium name="The Broad Institute Genome Sequencing Center for Infectious Disease"/>
            <person name="Wu L."/>
            <person name="Ma J."/>
        </authorList>
    </citation>
    <scope>NUCLEOTIDE SEQUENCE [LARGE SCALE GENOMIC DNA]</scope>
    <source>
        <strain evidence="6">CCM 7427</strain>
    </source>
</reference>
<evidence type="ECO:0000313" key="5">
    <source>
        <dbReference type="EMBL" id="MFD2648928.1"/>
    </source>
</evidence>
<dbReference type="SUPFAM" id="SSF46785">
    <property type="entry name" value="Winged helix' DNA-binding domain"/>
    <property type="match status" value="1"/>
</dbReference>
<dbReference type="Proteomes" id="UP001597521">
    <property type="component" value="Unassembled WGS sequence"/>
</dbReference>
<dbReference type="InterPro" id="IPR000595">
    <property type="entry name" value="cNMP-bd_dom"/>
</dbReference>